<gene>
    <name evidence="1" type="ORF">IAG44_03945</name>
</gene>
<proteinExistence type="predicted"/>
<evidence type="ECO:0000313" key="2">
    <source>
        <dbReference type="Proteomes" id="UP000516052"/>
    </source>
</evidence>
<reference evidence="1 2" key="1">
    <citation type="submission" date="2020-08" db="EMBL/GenBank/DDBJ databases">
        <title>A novel species.</title>
        <authorList>
            <person name="Gao J."/>
        </authorList>
    </citation>
    <scope>NUCLEOTIDE SEQUENCE [LARGE SCALE GENOMIC DNA]</scope>
    <source>
        <strain evidence="1 2">CRXT-G-22</strain>
    </source>
</reference>
<keyword evidence="2" id="KW-1185">Reference proteome</keyword>
<accession>A0A7H0I7D0</accession>
<dbReference type="KEGG" id="sroi:IAG44_03945"/>
<name>A0A7H0I7D0_9ACTN</name>
<dbReference type="EMBL" id="CP060828">
    <property type="protein sequence ID" value="QNP68696.1"/>
    <property type="molecule type" value="Genomic_DNA"/>
</dbReference>
<dbReference type="Proteomes" id="UP000516052">
    <property type="component" value="Chromosome"/>
</dbReference>
<dbReference type="RefSeq" id="WP_187745735.1">
    <property type="nucleotide sequence ID" value="NZ_CP060828.1"/>
</dbReference>
<organism evidence="1 2">
    <name type="scientific">Streptomyces roseirectus</name>
    <dbReference type="NCBI Taxonomy" id="2768066"/>
    <lineage>
        <taxon>Bacteria</taxon>
        <taxon>Bacillati</taxon>
        <taxon>Actinomycetota</taxon>
        <taxon>Actinomycetes</taxon>
        <taxon>Kitasatosporales</taxon>
        <taxon>Streptomycetaceae</taxon>
        <taxon>Streptomyces</taxon>
    </lineage>
</organism>
<protein>
    <submittedName>
        <fullName evidence="1">Uncharacterized protein</fullName>
    </submittedName>
</protein>
<sequence>MRTFLLLLLYCLVVTPVGLVSRLVADPMTRRTDRGDTYWIPSDPSPAR</sequence>
<evidence type="ECO:0000313" key="1">
    <source>
        <dbReference type="EMBL" id="QNP68696.1"/>
    </source>
</evidence>
<dbReference type="AlphaFoldDB" id="A0A7H0I7D0"/>